<dbReference type="GO" id="GO:0004888">
    <property type="term" value="F:transmembrane signaling receptor activity"/>
    <property type="evidence" value="ECO:0007669"/>
    <property type="project" value="TreeGrafter"/>
</dbReference>
<dbReference type="AlphaFoldDB" id="A0A975GG48"/>
<evidence type="ECO:0000313" key="6">
    <source>
        <dbReference type="EMBL" id="QTA79917.1"/>
    </source>
</evidence>
<dbReference type="PANTHER" id="PTHR43531:SF11">
    <property type="entry name" value="METHYL-ACCEPTING CHEMOTAXIS PROTEIN 3"/>
    <property type="match status" value="1"/>
</dbReference>
<protein>
    <submittedName>
        <fullName evidence="6">Methyl-accepting chemotaxis protein signailing domain-containing protein</fullName>
    </submittedName>
</protein>
<evidence type="ECO:0000313" key="7">
    <source>
        <dbReference type="Proteomes" id="UP000663720"/>
    </source>
</evidence>
<dbReference type="CDD" id="cd11386">
    <property type="entry name" value="MCP_signal"/>
    <property type="match status" value="1"/>
</dbReference>
<name>A0A975GG48_9BACT</name>
<dbReference type="RefSeq" id="WP_207691616.1">
    <property type="nucleotide sequence ID" value="NZ_CP061799.1"/>
</dbReference>
<reference evidence="6" key="1">
    <citation type="journal article" date="2021" name="Microb. Physiol.">
        <title>Proteogenomic Insights into the Physiology of Marine, Sulfate-Reducing, Filamentous Desulfonema limicola and Desulfonema magnum.</title>
        <authorList>
            <person name="Schnaars V."/>
            <person name="Wohlbrand L."/>
            <person name="Scheve S."/>
            <person name="Hinrichs C."/>
            <person name="Reinhardt R."/>
            <person name="Rabus R."/>
        </authorList>
    </citation>
    <scope>NUCLEOTIDE SEQUENCE</scope>
    <source>
        <strain evidence="6">5ac10</strain>
    </source>
</reference>
<dbReference type="PANTHER" id="PTHR43531">
    <property type="entry name" value="PROTEIN ICFG"/>
    <property type="match status" value="1"/>
</dbReference>
<keyword evidence="7" id="KW-1185">Reference proteome</keyword>
<dbReference type="Proteomes" id="UP000663720">
    <property type="component" value="Chromosome"/>
</dbReference>
<dbReference type="KEGG" id="dli:dnl_21990"/>
<dbReference type="EMBL" id="CP061799">
    <property type="protein sequence ID" value="QTA79917.1"/>
    <property type="molecule type" value="Genomic_DNA"/>
</dbReference>
<gene>
    <name evidence="6" type="ORF">dnl_21990</name>
</gene>
<keyword evidence="4" id="KW-1133">Transmembrane helix</keyword>
<comment type="similarity">
    <text evidence="2">Belongs to the methyl-accepting chemotaxis (MCP) protein family.</text>
</comment>
<dbReference type="SMART" id="SM00283">
    <property type="entry name" value="MA"/>
    <property type="match status" value="1"/>
</dbReference>
<accession>A0A975GG48</accession>
<feature type="transmembrane region" description="Helical" evidence="4">
    <location>
        <begin position="12"/>
        <end position="38"/>
    </location>
</feature>
<feature type="domain" description="Methyl-accepting transducer" evidence="5">
    <location>
        <begin position="343"/>
        <end position="572"/>
    </location>
</feature>
<keyword evidence="4" id="KW-0812">Transmembrane</keyword>
<evidence type="ECO:0000256" key="1">
    <source>
        <dbReference type="ARBA" id="ARBA00022500"/>
    </source>
</evidence>
<evidence type="ECO:0000259" key="5">
    <source>
        <dbReference type="PROSITE" id="PS50111"/>
    </source>
</evidence>
<dbReference type="Gene3D" id="1.10.287.950">
    <property type="entry name" value="Methyl-accepting chemotaxis protein"/>
    <property type="match status" value="1"/>
</dbReference>
<keyword evidence="4" id="KW-0472">Membrane</keyword>
<dbReference type="InterPro" id="IPR004089">
    <property type="entry name" value="MCPsignal_dom"/>
</dbReference>
<proteinExistence type="inferred from homology"/>
<dbReference type="GO" id="GO:0006935">
    <property type="term" value="P:chemotaxis"/>
    <property type="evidence" value="ECO:0007669"/>
    <property type="project" value="UniProtKB-KW"/>
</dbReference>
<evidence type="ECO:0000256" key="2">
    <source>
        <dbReference type="ARBA" id="ARBA00029447"/>
    </source>
</evidence>
<feature type="transmembrane region" description="Helical" evidence="4">
    <location>
        <begin position="306"/>
        <end position="326"/>
    </location>
</feature>
<keyword evidence="3" id="KW-0807">Transducer</keyword>
<dbReference type="SUPFAM" id="SSF58104">
    <property type="entry name" value="Methyl-accepting chemotaxis protein (MCP) signaling domain"/>
    <property type="match status" value="1"/>
</dbReference>
<organism evidence="6 7">
    <name type="scientific">Desulfonema limicola</name>
    <dbReference type="NCBI Taxonomy" id="45656"/>
    <lineage>
        <taxon>Bacteria</taxon>
        <taxon>Pseudomonadati</taxon>
        <taxon>Thermodesulfobacteriota</taxon>
        <taxon>Desulfobacteria</taxon>
        <taxon>Desulfobacterales</taxon>
        <taxon>Desulfococcaceae</taxon>
        <taxon>Desulfonema</taxon>
    </lineage>
</organism>
<evidence type="ECO:0000256" key="4">
    <source>
        <dbReference type="SAM" id="Phobius"/>
    </source>
</evidence>
<dbReference type="PROSITE" id="PS50111">
    <property type="entry name" value="CHEMOTAXIS_TRANSDUC_2"/>
    <property type="match status" value="1"/>
</dbReference>
<dbReference type="GO" id="GO:0007165">
    <property type="term" value="P:signal transduction"/>
    <property type="evidence" value="ECO:0007669"/>
    <property type="project" value="UniProtKB-KW"/>
</dbReference>
<dbReference type="GO" id="GO:0005886">
    <property type="term" value="C:plasma membrane"/>
    <property type="evidence" value="ECO:0007669"/>
    <property type="project" value="TreeGrafter"/>
</dbReference>
<sequence length="597" mass="65774">MNGIDRKKSKYGIGIIIAVLPVLGLAAILLMKLVGMYVDSKADHAFLMGEYGSEIAWQLTEQRLLENSYLNNPQNEILNTISEQAKKMNSLFQEANALEVSQDIHALIERNASQLASHQLIFDKAGELVRQLAENRLKLQSYFNKSDQYLKTAINNIIDEETRLTIIQGLNLPDKKIALRNGFQEVLNFNASAMLNINELLTFGDQEVFETNRTRLRKNMNISLNNTSGVVISVNESRYSELWEKIVNEYKDVISIQDEVYEQWKILKDLGRELDKSNAELKLTIQSTVNGVKQYLKQIQQTGTRITATTIIIAIIMLAVFSLLIIRYITNLLKEVVIGLNQGALQITDSSSKVLNTSQQLSEGALDQSAAIEQTSSILEQISSMTKQNADNANHADRLMKEADAVIKDADAAMKELTVSMEKISAASENTSKIVKTIDEIAFQTNLLALNAAVEAARAGESGAGFAVVADEVRNLAMRAAGAARNTSELIEETVALIKSGSEHVFTSGQGFVKTIESTSRVGNLLAEIAGASREQADGIEQVNRSVSNMDKLVQQLAEHSRESRSESGELNTQAEKMKKMVDNMVALVGGNLKISS</sequence>
<evidence type="ECO:0000256" key="3">
    <source>
        <dbReference type="PROSITE-ProRule" id="PRU00284"/>
    </source>
</evidence>
<dbReference type="Pfam" id="PF00015">
    <property type="entry name" value="MCPsignal"/>
    <property type="match status" value="1"/>
</dbReference>
<keyword evidence="1" id="KW-0145">Chemotaxis</keyword>
<dbReference type="InterPro" id="IPR051310">
    <property type="entry name" value="MCP_chemotaxis"/>
</dbReference>